<dbReference type="InterPro" id="IPR033167">
    <property type="entry name" value="Nre"/>
</dbReference>
<comment type="domain">
    <text evidence="1">Contains a predicted C4 metal binding domain at the N-terminus, which could be a zinc finger DNA binding domain.</text>
</comment>
<reference evidence="4 5" key="1">
    <citation type="journal article" date="2020" name="Biotechnol. Biofuels">
        <title>New insights from the biogas microbiome by comprehensive genome-resolved metagenomics of nearly 1600 species originating from multiple anaerobic digesters.</title>
        <authorList>
            <person name="Campanaro S."/>
            <person name="Treu L."/>
            <person name="Rodriguez-R L.M."/>
            <person name="Kovalovszki A."/>
            <person name="Ziels R.M."/>
            <person name="Maus I."/>
            <person name="Zhu X."/>
            <person name="Kougias P.G."/>
            <person name="Basile A."/>
            <person name="Luo G."/>
            <person name="Schluter A."/>
            <person name="Konstantinidis K.T."/>
            <person name="Angelidaki I."/>
        </authorList>
    </citation>
    <scope>NUCLEOTIDE SEQUENCE [LARGE SCALE GENOMIC DNA]</scope>
    <source>
        <strain evidence="4">AS22ysBPME_79</strain>
    </source>
</reference>
<evidence type="ECO:0000259" key="2">
    <source>
        <dbReference type="Pfam" id="PF04894"/>
    </source>
</evidence>
<comment type="caution">
    <text evidence="4">The sequence shown here is derived from an EMBL/GenBank/DDBJ whole genome shotgun (WGS) entry which is preliminary data.</text>
</comment>
<evidence type="ECO:0000313" key="5">
    <source>
        <dbReference type="Proteomes" id="UP000526302"/>
    </source>
</evidence>
<comment type="function">
    <text evidence="1">Involved in DNA damage repair.</text>
</comment>
<accession>A0A7K4C0D6</accession>
<dbReference type="InterPro" id="IPR006979">
    <property type="entry name" value="Nre_C"/>
</dbReference>
<evidence type="ECO:0000256" key="1">
    <source>
        <dbReference type="HAMAP-Rule" id="MF_02096"/>
    </source>
</evidence>
<proteinExistence type="inferred from homology"/>
<dbReference type="EMBL" id="JAAZKV010000030">
    <property type="protein sequence ID" value="NMA44895.1"/>
    <property type="molecule type" value="Genomic_DNA"/>
</dbReference>
<feature type="domain" description="Archaeal Nre N-terminal" evidence="2">
    <location>
        <begin position="18"/>
        <end position="289"/>
    </location>
</feature>
<feature type="domain" description="Archaeal Nre C-terminal" evidence="3">
    <location>
        <begin position="304"/>
        <end position="412"/>
    </location>
</feature>
<dbReference type="AlphaFoldDB" id="A0A7K4C0D6"/>
<keyword evidence="1" id="KW-0863">Zinc-finger</keyword>
<dbReference type="Proteomes" id="UP000526302">
    <property type="component" value="Unassembled WGS sequence"/>
</dbReference>
<gene>
    <name evidence="4" type="ORF">GX950_03740</name>
</gene>
<dbReference type="GO" id="GO:0006281">
    <property type="term" value="P:DNA repair"/>
    <property type="evidence" value="ECO:0007669"/>
    <property type="project" value="UniProtKB-UniRule"/>
</dbReference>
<evidence type="ECO:0000259" key="3">
    <source>
        <dbReference type="Pfam" id="PF04895"/>
    </source>
</evidence>
<keyword evidence="1" id="KW-0234">DNA repair</keyword>
<dbReference type="InterPro" id="IPR006978">
    <property type="entry name" value="Nre_N"/>
</dbReference>
<sequence length="413" mass="46537">MVFVISPELCIKCKGKLLCGLDKCPILEKQFKQSTIVSSMKDNNFVGATPPGFFVSWQSYPKVAVAPLSALPNEVSELSDLPEKWYGLSQEKIISFRESLLRSYKKMPVSLASNPTYELVDFQELAMASSTVELEVNLARKPQADFSFDSFTAPMGPSAELNKLSIIENPKIPQKVDYLHNDVSAKSNIALIELYKDGVPVSALSKILSAGALGVKKNRKLVPTRWSITAVDSNLSKYLINEKVSQGKIIDSFKLFNSNYLDNNFWVLLMPYPWSFEQVETWLPGGIWNKESTEFNVLADHELNTGLKGYPEETEGAYFAARLAVAEYLSENKSNAASIVFREIGTNYAVPLGVWQIRENVRAALKQKPLEFSTLDLSLDFLSKKLIVPIQHYKNKSILLKHFKQQTRLNQWF</sequence>
<dbReference type="PANTHER" id="PTHR38136:SF2">
    <property type="entry name" value="DNA REPAIR PROTEIN"/>
    <property type="match status" value="1"/>
</dbReference>
<dbReference type="GO" id="GO:0008270">
    <property type="term" value="F:zinc ion binding"/>
    <property type="evidence" value="ECO:0007669"/>
    <property type="project" value="UniProtKB-UniRule"/>
</dbReference>
<dbReference type="HAMAP" id="MF_02096">
    <property type="entry name" value="Nre"/>
    <property type="match status" value="1"/>
</dbReference>
<keyword evidence="1" id="KW-0479">Metal-binding</keyword>
<dbReference type="PANTHER" id="PTHR38136">
    <property type="entry name" value="DNA REPAIR PROTEIN"/>
    <property type="match status" value="1"/>
</dbReference>
<keyword evidence="1" id="KW-0862">Zinc</keyword>
<organism evidence="4 5">
    <name type="scientific">Candidatus Iainarchaeum sp</name>
    <dbReference type="NCBI Taxonomy" id="3101447"/>
    <lineage>
        <taxon>Archaea</taxon>
        <taxon>Candidatus Iainarchaeota</taxon>
        <taxon>Candidatus Iainarchaeia</taxon>
        <taxon>Candidatus Iainarchaeales</taxon>
        <taxon>Candidatus Iainarchaeaceae</taxon>
        <taxon>Candidatus Iainarchaeum</taxon>
    </lineage>
</organism>
<comment type="similarity">
    <text evidence="1">Belongs to the Nre family.</text>
</comment>
<feature type="zinc finger region" description="C4-type" evidence="1">
    <location>
        <begin position="10"/>
        <end position="24"/>
    </location>
</feature>
<keyword evidence="1" id="KW-0227">DNA damage</keyword>
<dbReference type="Pfam" id="PF04894">
    <property type="entry name" value="Nre_N"/>
    <property type="match status" value="1"/>
</dbReference>
<protein>
    <recommendedName>
        <fullName evidence="1">DNA repair protein</fullName>
    </recommendedName>
</protein>
<dbReference type="Pfam" id="PF04895">
    <property type="entry name" value="Nre_C"/>
    <property type="match status" value="1"/>
</dbReference>
<name>A0A7K4C0D6_9ARCH</name>
<evidence type="ECO:0000313" key="4">
    <source>
        <dbReference type="EMBL" id="NMA44895.1"/>
    </source>
</evidence>